<dbReference type="AlphaFoldDB" id="A0A0J5P9Y0"/>
<dbReference type="Proteomes" id="UP000036270">
    <property type="component" value="Unassembled WGS sequence"/>
</dbReference>
<dbReference type="EMBL" id="JWIZ01000008">
    <property type="protein sequence ID" value="KMK52339.1"/>
    <property type="molecule type" value="Genomic_DNA"/>
</dbReference>
<dbReference type="InterPro" id="IPR011576">
    <property type="entry name" value="Pyridox_Oxase_N"/>
</dbReference>
<protein>
    <recommendedName>
        <fullName evidence="1">Pyridoxamine 5'-phosphate oxidase N-terminal domain-containing protein</fullName>
    </recommendedName>
</protein>
<evidence type="ECO:0000313" key="3">
    <source>
        <dbReference type="Proteomes" id="UP000036270"/>
    </source>
</evidence>
<dbReference type="SUPFAM" id="SSF50475">
    <property type="entry name" value="FMN-binding split barrel"/>
    <property type="match status" value="1"/>
</dbReference>
<feature type="domain" description="Pyridoxamine 5'-phosphate oxidase N-terminal" evidence="1">
    <location>
        <begin position="1"/>
        <end position="106"/>
    </location>
</feature>
<name>A0A0J5P9Y0_9PAST</name>
<comment type="caution">
    <text evidence="2">The sequence shown here is derived from an EMBL/GenBank/DDBJ whole genome shotgun (WGS) entry which is preliminary data.</text>
</comment>
<dbReference type="InterPro" id="IPR011194">
    <property type="entry name" value="UPF0306"/>
</dbReference>
<dbReference type="RefSeq" id="WP_047976081.1">
    <property type="nucleotide sequence ID" value="NZ_JWIZ01000008.1"/>
</dbReference>
<reference evidence="2 3" key="1">
    <citation type="submission" date="2014-12" db="EMBL/GenBank/DDBJ databases">
        <title>Reclassification of Actinobacillus muris as Muribacter muris.</title>
        <authorList>
            <person name="Christensen H."/>
            <person name="Nicklas W."/>
            <person name="Bisgaard M."/>
        </authorList>
    </citation>
    <scope>NUCLEOTIDE SEQUENCE [LARGE SCALE GENOMIC DNA]</scope>
    <source>
        <strain evidence="2 3">Ackerman80-443D</strain>
    </source>
</reference>
<organism evidence="2 3">
    <name type="scientific">Muribacter muris</name>
    <dbReference type="NCBI Taxonomy" id="67855"/>
    <lineage>
        <taxon>Bacteria</taxon>
        <taxon>Pseudomonadati</taxon>
        <taxon>Pseudomonadota</taxon>
        <taxon>Gammaproteobacteria</taxon>
        <taxon>Pasteurellales</taxon>
        <taxon>Pasteurellaceae</taxon>
        <taxon>Muribacter</taxon>
    </lineage>
</organism>
<sequence>MKKRIANFLRKKYLCTLCCTENNQPWANTFYYYFDNDNNRLLYISSDQTLHGRVMKKNPNVAGTIFTPTRFNPSLQGLQFTGQAKMLEGEDAEIAKTLYNRDYQHYLIDELPVWEVRLEFARLIDHSLGLFSTMEWRLGDNDDESEWDNLDV</sequence>
<dbReference type="Pfam" id="PF01243">
    <property type="entry name" value="PNPOx_N"/>
    <property type="match status" value="1"/>
</dbReference>
<gene>
    <name evidence="2" type="ORF">RO21_01770</name>
</gene>
<dbReference type="InterPro" id="IPR012349">
    <property type="entry name" value="Split_barrel_FMN-bd"/>
</dbReference>
<dbReference type="STRING" id="67855.RO21_01770"/>
<evidence type="ECO:0000313" key="2">
    <source>
        <dbReference type="EMBL" id="KMK52339.1"/>
    </source>
</evidence>
<dbReference type="PATRIC" id="fig|67855.3.peg.2328"/>
<keyword evidence="3" id="KW-1185">Reference proteome</keyword>
<dbReference type="Gene3D" id="2.30.110.10">
    <property type="entry name" value="Electron Transport, Fmn-binding Protein, Chain A"/>
    <property type="match status" value="1"/>
</dbReference>
<proteinExistence type="predicted"/>
<dbReference type="PIRSF" id="PIRSF009554">
    <property type="entry name" value="UCP009554"/>
    <property type="match status" value="1"/>
</dbReference>
<accession>A0A0J5P9Y0</accession>
<evidence type="ECO:0000259" key="1">
    <source>
        <dbReference type="Pfam" id="PF01243"/>
    </source>
</evidence>